<dbReference type="InterPro" id="IPR042197">
    <property type="entry name" value="Apaf_helical"/>
</dbReference>
<gene>
    <name evidence="10" type="ORF">H5410_043439</name>
</gene>
<dbReference type="Proteomes" id="UP000824120">
    <property type="component" value="Chromosome 8"/>
</dbReference>
<dbReference type="PANTHER" id="PTHR15140">
    <property type="entry name" value="TUBULIN-SPECIFIC CHAPERONE E"/>
    <property type="match status" value="1"/>
</dbReference>
<keyword evidence="6" id="KW-0067">ATP-binding</keyword>
<dbReference type="GO" id="GO:0005524">
    <property type="term" value="F:ATP binding"/>
    <property type="evidence" value="ECO:0007669"/>
    <property type="project" value="UniProtKB-KW"/>
</dbReference>
<dbReference type="Gene3D" id="3.80.10.10">
    <property type="entry name" value="Ribonuclease Inhibitor"/>
    <property type="match status" value="1"/>
</dbReference>
<dbReference type="CDD" id="cd14798">
    <property type="entry name" value="RX-CC_like"/>
    <property type="match status" value="1"/>
</dbReference>
<dbReference type="EMBL" id="JACXVP010000008">
    <property type="protein sequence ID" value="KAG5592925.1"/>
    <property type="molecule type" value="Genomic_DNA"/>
</dbReference>
<dbReference type="GO" id="GO:0006952">
    <property type="term" value="P:defense response"/>
    <property type="evidence" value="ECO:0007669"/>
    <property type="project" value="UniProtKB-KW"/>
</dbReference>
<keyword evidence="3" id="KW-0677">Repeat</keyword>
<keyword evidence="11" id="KW-1185">Reference proteome</keyword>
<dbReference type="InterPro" id="IPR055414">
    <property type="entry name" value="LRR_R13L4/SHOC2-like"/>
</dbReference>
<keyword evidence="4" id="KW-0547">Nucleotide-binding</keyword>
<evidence type="ECO:0000256" key="3">
    <source>
        <dbReference type="ARBA" id="ARBA00022737"/>
    </source>
</evidence>
<dbReference type="InterPro" id="IPR038005">
    <property type="entry name" value="RX-like_CC"/>
</dbReference>
<comment type="similarity">
    <text evidence="1">Belongs to the disease resistance NB-LRR family.</text>
</comment>
<evidence type="ECO:0000256" key="4">
    <source>
        <dbReference type="ARBA" id="ARBA00022741"/>
    </source>
</evidence>
<dbReference type="FunFam" id="3.40.50.300:FF:001091">
    <property type="entry name" value="Probable disease resistance protein At1g61300"/>
    <property type="match status" value="1"/>
</dbReference>
<dbReference type="Pfam" id="PF23598">
    <property type="entry name" value="LRR_14"/>
    <property type="match status" value="1"/>
</dbReference>
<sequence>MAAYAAVISLIGTIHQFSQSRLDLQESHKEHLKLLYEKVSSLQELLDNIDNEPTNDLQEKVKDLAHEAEDQIESHLQQLIIEKDENIRTKANKRLVEMLQQTIEDVESVKKELIKQIKNNNLKSGSLSLGGSSSPRSHVSMLENDMVGYNIEQDFIRSQLTGYSSQLEVISIAGMGGMGKSTFAKKMFYDPSILSFFGVRGWITMSKDYSLRKMFLCLLQDAIGVKGELDKVSDGDLADRLQKSLKSRRYLIVVDDIWSTEAWDDIRLCFPENNNRSRILLTTRDMNVAQYASSPKDPFPMRLLEPEESWNLFCQKAFGKKDCPNEFDNVAKVVVESCKGLPLMISVVAGLLSSKTLDEWMKVAQSMSLLVNLDDYQHCSRVLALSYKHLPSHLKTCFLRTHRAKGARGLDKVAANLLHDLIDKNLLVVSRRSLAGSIKACRIHDLLHDLCLREAEGERLLYSYVIYSESFGPEFPPEGCRWMSVCSNGTYHHIHFDDVTHKKTRSLHFSADELWPEFLLSLGHFKLVRVLDLEAVEFIDFPSEILHLVGLRYLALTAYKVPEDLALADFWNLETLIVSQSHPTLGLSVSLPIGIWQVYQLRYLRCTSMFLYPPQNISAKHPILENLLNVSGLNPSCCTREIFERIRNVKKLGVLGGSDEFFYEPEWLDNLKHLHELEALKIGAGGYGLKCSDFRLPCVDSFPQNLKKLTLRRTFLPWEDMTIISKLPKLEVLQLKSSAFYAEVGSEEMWEVTEMGYLELKFLLLDNLDIMYWRAADDYFPCLERVIIRYCPHLEEIPQGFVDSMTLQLVELHQCSPTLVNFAEQIQKEQEDLGNNLLKVYAFDNRVTVNRAIVQRDTDEEAKEGISDKVDEDSEEDTKCCLPCGNLFFWFFSW</sequence>
<dbReference type="PRINTS" id="PR00364">
    <property type="entry name" value="DISEASERSIST"/>
</dbReference>
<name>A0A9J5XYF9_SOLCO</name>
<evidence type="ECO:0000256" key="6">
    <source>
        <dbReference type="ARBA" id="ARBA00022840"/>
    </source>
</evidence>
<dbReference type="GO" id="GO:0043531">
    <property type="term" value="F:ADP binding"/>
    <property type="evidence" value="ECO:0007669"/>
    <property type="project" value="InterPro"/>
</dbReference>
<dbReference type="Pfam" id="PF00931">
    <property type="entry name" value="NB-ARC"/>
    <property type="match status" value="1"/>
</dbReference>
<dbReference type="SUPFAM" id="SSF52058">
    <property type="entry name" value="L domain-like"/>
    <property type="match status" value="1"/>
</dbReference>
<dbReference type="PANTHER" id="PTHR15140:SF45">
    <property type="entry name" value="LATE BLIGHT RESISTANCE PROTEIN HOMOLOG R1A-3"/>
    <property type="match status" value="1"/>
</dbReference>
<dbReference type="Gene3D" id="1.10.8.430">
    <property type="entry name" value="Helical domain of apoptotic protease-activating factors"/>
    <property type="match status" value="1"/>
</dbReference>
<keyword evidence="7" id="KW-0175">Coiled coil</keyword>
<accession>A0A9J5XYF9</accession>
<organism evidence="10 11">
    <name type="scientific">Solanum commersonii</name>
    <name type="common">Commerson's wild potato</name>
    <name type="synonym">Commerson's nightshade</name>
    <dbReference type="NCBI Taxonomy" id="4109"/>
    <lineage>
        <taxon>Eukaryota</taxon>
        <taxon>Viridiplantae</taxon>
        <taxon>Streptophyta</taxon>
        <taxon>Embryophyta</taxon>
        <taxon>Tracheophyta</taxon>
        <taxon>Spermatophyta</taxon>
        <taxon>Magnoliopsida</taxon>
        <taxon>eudicotyledons</taxon>
        <taxon>Gunneridae</taxon>
        <taxon>Pentapetalae</taxon>
        <taxon>asterids</taxon>
        <taxon>lamiids</taxon>
        <taxon>Solanales</taxon>
        <taxon>Solanaceae</taxon>
        <taxon>Solanoideae</taxon>
        <taxon>Solaneae</taxon>
        <taxon>Solanum</taxon>
    </lineage>
</organism>
<dbReference type="OrthoDB" id="1275048at2759"/>
<evidence type="ECO:0000259" key="9">
    <source>
        <dbReference type="Pfam" id="PF23598"/>
    </source>
</evidence>
<evidence type="ECO:0000313" key="11">
    <source>
        <dbReference type="Proteomes" id="UP000824120"/>
    </source>
</evidence>
<evidence type="ECO:0000256" key="2">
    <source>
        <dbReference type="ARBA" id="ARBA00022614"/>
    </source>
</evidence>
<feature type="domain" description="NB-ARC" evidence="8">
    <location>
        <begin position="164"/>
        <end position="322"/>
    </location>
</feature>
<proteinExistence type="inferred from homology"/>
<evidence type="ECO:0000313" key="10">
    <source>
        <dbReference type="EMBL" id="KAG5592925.1"/>
    </source>
</evidence>
<dbReference type="Gene3D" id="1.20.5.4130">
    <property type="match status" value="1"/>
</dbReference>
<protein>
    <submittedName>
        <fullName evidence="10">Uncharacterized protein</fullName>
    </submittedName>
</protein>
<keyword evidence="5" id="KW-0611">Plant defense</keyword>
<keyword evidence="2" id="KW-0433">Leucine-rich repeat</keyword>
<evidence type="ECO:0000259" key="8">
    <source>
        <dbReference type="Pfam" id="PF00931"/>
    </source>
</evidence>
<dbReference type="AlphaFoldDB" id="A0A9J5XYF9"/>
<evidence type="ECO:0000256" key="5">
    <source>
        <dbReference type="ARBA" id="ARBA00022821"/>
    </source>
</evidence>
<reference evidence="10 11" key="1">
    <citation type="submission" date="2020-09" db="EMBL/GenBank/DDBJ databases">
        <title>De no assembly of potato wild relative species, Solanum commersonii.</title>
        <authorList>
            <person name="Cho K."/>
        </authorList>
    </citation>
    <scope>NUCLEOTIDE SEQUENCE [LARGE SCALE GENOMIC DNA]</scope>
    <source>
        <strain evidence="10">LZ3.2</strain>
        <tissue evidence="10">Leaf</tissue>
    </source>
</reference>
<dbReference type="InterPro" id="IPR002182">
    <property type="entry name" value="NB-ARC"/>
</dbReference>
<evidence type="ECO:0000256" key="7">
    <source>
        <dbReference type="SAM" id="Coils"/>
    </source>
</evidence>
<dbReference type="InterPro" id="IPR027417">
    <property type="entry name" value="P-loop_NTPase"/>
</dbReference>
<evidence type="ECO:0000256" key="1">
    <source>
        <dbReference type="ARBA" id="ARBA00008894"/>
    </source>
</evidence>
<dbReference type="SUPFAM" id="SSF52540">
    <property type="entry name" value="P-loop containing nucleoside triphosphate hydrolases"/>
    <property type="match status" value="1"/>
</dbReference>
<dbReference type="InterPro" id="IPR032675">
    <property type="entry name" value="LRR_dom_sf"/>
</dbReference>
<comment type="caution">
    <text evidence="10">The sequence shown here is derived from an EMBL/GenBank/DDBJ whole genome shotgun (WGS) entry which is preliminary data.</text>
</comment>
<feature type="coiled-coil region" evidence="7">
    <location>
        <begin position="32"/>
        <end position="123"/>
    </location>
</feature>
<feature type="domain" description="Disease resistance R13L4/SHOC-2-like LRR" evidence="9">
    <location>
        <begin position="517"/>
        <end position="812"/>
    </location>
</feature>
<dbReference type="Gene3D" id="3.40.50.300">
    <property type="entry name" value="P-loop containing nucleotide triphosphate hydrolases"/>
    <property type="match status" value="1"/>
</dbReference>